<keyword evidence="9" id="KW-0325">Glycoprotein</keyword>
<dbReference type="InterPro" id="IPR051266">
    <property type="entry name" value="CLCR"/>
</dbReference>
<keyword evidence="2" id="KW-0813">Transport</keyword>
<proteinExistence type="inferred from homology"/>
<keyword evidence="15" id="KW-1185">Reference proteome</keyword>
<keyword evidence="5 12" id="KW-0732">Signal</keyword>
<dbReference type="Ensembl" id="ENSPCLT00000034760.1">
    <property type="protein sequence ID" value="ENSPCLP00000025066.1"/>
    <property type="gene ID" value="ENSPCLG00000022076.1"/>
</dbReference>
<dbReference type="InterPro" id="IPR002035">
    <property type="entry name" value="VWF_A"/>
</dbReference>
<feature type="signal peptide" evidence="12">
    <location>
        <begin position="1"/>
        <end position="26"/>
    </location>
</feature>
<dbReference type="SMART" id="SM00327">
    <property type="entry name" value="VWA"/>
    <property type="match status" value="1"/>
</dbReference>
<reference evidence="14" key="1">
    <citation type="submission" date="2025-08" db="UniProtKB">
        <authorList>
            <consortium name="Ensembl"/>
        </authorList>
    </citation>
    <scope>IDENTIFICATION</scope>
</reference>
<dbReference type="GO" id="GO:0046872">
    <property type="term" value="F:metal ion binding"/>
    <property type="evidence" value="ECO:0007669"/>
    <property type="project" value="UniProtKB-KW"/>
</dbReference>
<comment type="similarity">
    <text evidence="1">Belongs to the CLCR family.</text>
</comment>
<evidence type="ECO:0000256" key="11">
    <source>
        <dbReference type="SAM" id="Phobius"/>
    </source>
</evidence>
<sequence>KAGGMSGGAAVGAALLALALAATGEAAAVLRDGGYEGLLAAVHPRVPEDGRLLARLQEMITEASSYLFNATKGRVYFRSVKILIPPTWKEKNYEKPKHETYEKADVIVAAPYWKHGDDPYTLQHEACGKMGKYIHFTPSFLANDYVTDIYGSRGRTFVHEWAHLRWGVFDEYDNDRPFYVTGQNQVKVTRCSSDLTGIYVCEKNSCSDGSCVINKLTGLFKEGCAFIPERNQTAVSSIMYMQSLSSVAEFCNEHNHNREAPNLQNQMCDYRSTWEVIKNSTDFENDLPLTNSSLITPPSFSLLQKRERVICLVLDVSKTIAGGNWINRLHQAAELYLLQIVEENTYVGIVTFSDKGEIKTHVHQIVSDKARKQLASYLPTAPGGKRANVCAGLRLACEVKKKEGHLYGSEIILVTGGQDNSTGRCFSEVINGGSVIHTITVGSSAAKEIEHFSKETGGFKFFVPERLDFSDLLDVFTGIMSRSGDTFHQSVQIESAGESVAEYTQLRRTVTIDSTVGRETFFVATWQSAEPPEIILTDPIGRSYTVKDFELDSVFHVARLQIPGTAETGDWAYTLINVHLAPQVLTMTVTSRAANSTLPTVSVKTYMSKDTTYYPSAMVVYVQISQGFSPILGASVTATVSSENGDTVSLELLDNGAGSDIFKNDGIYSKYLFSFSGNGRYSLKVRVQANRTTVPQTAMPWSYAMYIPGYVENDDSIQPPAIKNNTQVRRGDFSRTAVGDSFTVSAVPTGPYIDVFPPCKIIDLDARMEDDKVILSWTAPGDDFDKGQATSYEIRTSETPLELRDSFYNTTFVNTSTLSPQHAGCTEIFVFKPEAFTTGNITVIYVAIRAVDEVFLRSELSNIAQAVMFIPPMAYPPSNLKFGVSTILLLFFVLLTAVCLTVSTSLCLVKKKKKKNLSENSAKLLQHKV</sequence>
<keyword evidence="11" id="KW-0472">Membrane</keyword>
<evidence type="ECO:0000256" key="12">
    <source>
        <dbReference type="SAM" id="SignalP"/>
    </source>
</evidence>
<keyword evidence="11" id="KW-1133">Transmembrane helix</keyword>
<feature type="chain" id="PRO_5025690121" evidence="12">
    <location>
        <begin position="27"/>
        <end position="929"/>
    </location>
</feature>
<evidence type="ECO:0000256" key="6">
    <source>
        <dbReference type="ARBA" id="ARBA00022801"/>
    </source>
</evidence>
<evidence type="ECO:0000259" key="13">
    <source>
        <dbReference type="PROSITE" id="PS50234"/>
    </source>
</evidence>
<keyword evidence="8" id="KW-0482">Metalloprotease</keyword>
<dbReference type="GO" id="GO:0008237">
    <property type="term" value="F:metallopeptidase activity"/>
    <property type="evidence" value="ECO:0007669"/>
    <property type="project" value="UniProtKB-KW"/>
</dbReference>
<evidence type="ECO:0000256" key="7">
    <source>
        <dbReference type="ARBA" id="ARBA00022833"/>
    </source>
</evidence>
<keyword evidence="10" id="KW-0868">Chloride</keyword>
<dbReference type="InterPro" id="IPR004727">
    <property type="entry name" value="CLCA_chordata"/>
</dbReference>
<keyword evidence="6" id="KW-0378">Hydrolase</keyword>
<dbReference type="SUPFAM" id="SSF53300">
    <property type="entry name" value="vWA-like"/>
    <property type="match status" value="1"/>
</dbReference>
<evidence type="ECO:0000256" key="1">
    <source>
        <dbReference type="ARBA" id="ARBA00006398"/>
    </source>
</evidence>
<dbReference type="GO" id="GO:0005886">
    <property type="term" value="C:plasma membrane"/>
    <property type="evidence" value="ECO:0007669"/>
    <property type="project" value="TreeGrafter"/>
</dbReference>
<keyword evidence="3" id="KW-0645">Protease</keyword>
<dbReference type="GO" id="GO:0006508">
    <property type="term" value="P:proteolysis"/>
    <property type="evidence" value="ECO:0007669"/>
    <property type="project" value="UniProtKB-KW"/>
</dbReference>
<dbReference type="AlphaFoldDB" id="A0A669R8J9"/>
<evidence type="ECO:0000313" key="14">
    <source>
        <dbReference type="Ensembl" id="ENSPCLP00000025066.1"/>
    </source>
</evidence>
<dbReference type="Pfam" id="PF08434">
    <property type="entry name" value="CLCA"/>
    <property type="match status" value="1"/>
</dbReference>
<keyword evidence="4" id="KW-0479">Metal-binding</keyword>
<dbReference type="PANTHER" id="PTHR10579">
    <property type="entry name" value="CALCIUM-ACTIVATED CHLORIDE CHANNEL REGULATOR"/>
    <property type="match status" value="1"/>
</dbReference>
<keyword evidence="7" id="KW-0862">Zinc</keyword>
<evidence type="ECO:0000256" key="4">
    <source>
        <dbReference type="ARBA" id="ARBA00022723"/>
    </source>
</evidence>
<feature type="transmembrane region" description="Helical" evidence="11">
    <location>
        <begin position="887"/>
        <end position="909"/>
    </location>
</feature>
<evidence type="ECO:0000256" key="2">
    <source>
        <dbReference type="ARBA" id="ARBA00022448"/>
    </source>
</evidence>
<dbReference type="NCBIfam" id="TIGR00868">
    <property type="entry name" value="hCaCC"/>
    <property type="match status" value="1"/>
</dbReference>
<evidence type="ECO:0000256" key="10">
    <source>
        <dbReference type="ARBA" id="ARBA00023214"/>
    </source>
</evidence>
<dbReference type="Gene3D" id="3.40.50.410">
    <property type="entry name" value="von Willebrand factor, type A domain"/>
    <property type="match status" value="1"/>
</dbReference>
<evidence type="ECO:0000256" key="3">
    <source>
        <dbReference type="ARBA" id="ARBA00022670"/>
    </source>
</evidence>
<evidence type="ECO:0000313" key="15">
    <source>
        <dbReference type="Proteomes" id="UP000472261"/>
    </source>
</evidence>
<evidence type="ECO:0000256" key="5">
    <source>
        <dbReference type="ARBA" id="ARBA00022729"/>
    </source>
</evidence>
<dbReference type="InterPro" id="IPR013642">
    <property type="entry name" value="CLCA_N"/>
</dbReference>
<dbReference type="PROSITE" id="PS50234">
    <property type="entry name" value="VWFA"/>
    <property type="match status" value="1"/>
</dbReference>
<reference evidence="14" key="2">
    <citation type="submission" date="2025-09" db="UniProtKB">
        <authorList>
            <consortium name="Ensembl"/>
        </authorList>
    </citation>
    <scope>IDENTIFICATION</scope>
</reference>
<dbReference type="GO" id="GO:0005229">
    <property type="term" value="F:intracellularly calcium-gated chloride channel activity"/>
    <property type="evidence" value="ECO:0007669"/>
    <property type="project" value="InterPro"/>
</dbReference>
<dbReference type="InterPro" id="IPR036465">
    <property type="entry name" value="vWFA_dom_sf"/>
</dbReference>
<evidence type="ECO:0000256" key="9">
    <source>
        <dbReference type="ARBA" id="ARBA00023180"/>
    </source>
</evidence>
<accession>A0A669R8J9</accession>
<name>A0A669R8J9_PHACC</name>
<organism evidence="14 15">
    <name type="scientific">Phasianus colchicus</name>
    <name type="common">Common pheasant</name>
    <dbReference type="NCBI Taxonomy" id="9054"/>
    <lineage>
        <taxon>Eukaryota</taxon>
        <taxon>Metazoa</taxon>
        <taxon>Chordata</taxon>
        <taxon>Craniata</taxon>
        <taxon>Vertebrata</taxon>
        <taxon>Euteleostomi</taxon>
        <taxon>Archelosauria</taxon>
        <taxon>Archosauria</taxon>
        <taxon>Dinosauria</taxon>
        <taxon>Saurischia</taxon>
        <taxon>Theropoda</taxon>
        <taxon>Coelurosauria</taxon>
        <taxon>Aves</taxon>
        <taxon>Neognathae</taxon>
        <taxon>Galloanserae</taxon>
        <taxon>Galliformes</taxon>
        <taxon>Phasianidae</taxon>
        <taxon>Phasianinae</taxon>
        <taxon>Phasianus</taxon>
    </lineage>
</organism>
<dbReference type="Pfam" id="PF00092">
    <property type="entry name" value="VWA"/>
    <property type="match status" value="1"/>
</dbReference>
<evidence type="ECO:0000256" key="8">
    <source>
        <dbReference type="ARBA" id="ARBA00023049"/>
    </source>
</evidence>
<dbReference type="Proteomes" id="UP000472261">
    <property type="component" value="Unplaced"/>
</dbReference>
<protein>
    <submittedName>
        <fullName evidence="14">Chloride channel accessory 2</fullName>
    </submittedName>
</protein>
<keyword evidence="11" id="KW-0812">Transmembrane</keyword>
<feature type="domain" description="VWFA" evidence="13">
    <location>
        <begin position="309"/>
        <end position="479"/>
    </location>
</feature>
<dbReference type="PANTHER" id="PTHR10579:SF66">
    <property type="entry name" value="CALCIUM-ACTIVATED CHLORIDE CHANNEL REGULATOR 2"/>
    <property type="match status" value="1"/>
</dbReference>
<dbReference type="CDD" id="cd00198">
    <property type="entry name" value="vWFA"/>
    <property type="match status" value="1"/>
</dbReference>